<evidence type="ECO:0000313" key="5">
    <source>
        <dbReference type="EMBL" id="OHT00338.1"/>
    </source>
</evidence>
<accession>A0A1J4JNP3</accession>
<dbReference type="GeneID" id="94828746"/>
<dbReference type="InterPro" id="IPR035964">
    <property type="entry name" value="I/LWEQ_dom_sf"/>
</dbReference>
<dbReference type="GO" id="GO:0005737">
    <property type="term" value="C:cytoplasm"/>
    <property type="evidence" value="ECO:0007669"/>
    <property type="project" value="UniProtKB-SubCell"/>
</dbReference>
<comment type="caution">
    <text evidence="5">The sequence shown here is derived from an EMBL/GenBank/DDBJ whole genome shotgun (WGS) entry which is preliminary data.</text>
</comment>
<dbReference type="SUPFAM" id="SSF109885">
    <property type="entry name" value="I/LWEQ domain"/>
    <property type="match status" value="1"/>
</dbReference>
<sequence length="1651" mass="182415">MSGYVPFANNISKYKFKSPTEILPQGKVPLVLNIVGFYIQRTRVQIERIQQNLHLILEAIPKITEGPQAQLSIYYNRISCLSGILVQACGEMDKGLTDGYKCSEIIMAAFGYLGQFQQYLPTLISASASQMTSYIPALKECIETVINNFQTTLDKIKQCEEFVVKSVPAIDFTKNPVATTAAALLYISEQLIVDINFLLQNDAVKHSPQHEEQLKHWLNLITQFSGNVFTNALANPNTVIGSTSAIAAASPSLISTVGSLQSFADNAVDFSQIGSNAILFMQLLHSLEILSTLSYAKSLIPRGPQVYTTKAGSDELVQYANRLFPHVSNKLRENTTRDAAAINGAIKNMLEYASSSAEISVFAMVQIVRNYCICLPDSEAGEAILLDVVKISNDIVLNIFERAKDLTKQIQELYQQHLVDFNEKNLGEINYYTTHILEVQTLSITSPNYMKDLKKVVSCFGALPRVIRKLESNSNVEELKTKFEDFAKKVEGIGDEFSNWTHQILMSLSEIIIKQAELTDNTLMLCQYYGVRLPDDLTPISTKLHATLKDMSHFLYYDLGQIKTVIDTFKQIQSHITFYQQLVAAKSKDPLLQIASLAFRYITKPINALAASLVNYIEFEDNDSFMTFINYVLNSASNQINNATAALSSFPPSLTTLYSIPFSQLYSSFSAITNYPDFGGMIANFKNMVSPPIESLWPAVIGLSAGGVVTDTGSIPQHVKVLMQVISDIASVADKMKAPNISCDLPESIKNVKEFEMRLTSLSENLKGIAEFLLNAIKSADHPDAYKVLQAWMKYLDTPSIDFDHFAQKLREAIAELVSGKTTVNDNLIDAFAAVSVAIARMILGEPYDTLLSSLHNQLIEALSQYFKSGCKDFSALKRMYGLVEAICTLIKASKANTEDRNGLYTNSLRCSLRGLNVVRAHGNQTPPEDLLDCHRSLGMLNSLLTILATTVPTGKELTQVVTLINDSILAGTQTNEQLTNAIAHLSAELARIRTFSFESITGIAKIEDLLDLIYLKTEMFRKYSNGLLKLVKAKSHDTNSLSENLNAIATAAHEAAGITIRSLALSNLKESPVAEQTVLAYSELNEALADLIPLTFRSNEENFNEFMSLRRYLRKIAKKFDDFINIVESPTKPTEQFTPFDLMKLKVYSDIADVSFEVASINWIACCSFSPEMYNDKVDGFTRSISARYFQMKATGEEILRTAVGDTAVSFKNQLEEFQNEIGYLLYAATNIDFALHLPIEGLCELTKKTSLSILELTNLTHSLMDKIVIKPDPEAVAKLPDDYVIPQAPETGSSVANALDLLKTSHASLNTALEEFTKVISNSGSTSDTLLKALSALKEALDTFIEHTLLLTVSTKDVNVQLQLQTALHSVASSFTGIKDALGMRLMRADKYENAMEEALTAFRKAIQSVMTAAEGASKDASDQDQVSRELEATASAIEEMTRRLKTIEAEATTSSSSQSHNVTANIEAAEGSLAAFVITHANPILVAAAQGVKRAQQITQMMIQKYGKIENEQLLIRSAKELSDAAALLIFAAEVVVHAENEVAVFKVIAAAKIVKASVCALVAQVLVKGGDPEQIMDKHVKTVIEHTDLIIKRGESIALAIAVEEEKKVKKAPSLMAQKLNLQSRINEIRKQMQEEEQTLYKFRKRF</sequence>
<keyword evidence="2" id="KW-0963">Cytoplasm</keyword>
<evidence type="ECO:0000256" key="1">
    <source>
        <dbReference type="ARBA" id="ARBA00004496"/>
    </source>
</evidence>
<keyword evidence="3" id="KW-0175">Coiled coil</keyword>
<feature type="domain" description="I/LWEQ" evidence="4">
    <location>
        <begin position="1515"/>
        <end position="1649"/>
    </location>
</feature>
<dbReference type="Proteomes" id="UP000179807">
    <property type="component" value="Unassembled WGS sequence"/>
</dbReference>
<dbReference type="OrthoDB" id="10569823at2759"/>
<dbReference type="VEuPathDB" id="TrichDB:TRFO_08008"/>
<evidence type="ECO:0000259" key="4">
    <source>
        <dbReference type="Pfam" id="PF01608"/>
    </source>
</evidence>
<evidence type="ECO:0000256" key="2">
    <source>
        <dbReference type="ARBA" id="ARBA00022490"/>
    </source>
</evidence>
<reference evidence="5" key="1">
    <citation type="submission" date="2016-10" db="EMBL/GenBank/DDBJ databases">
        <authorList>
            <person name="Benchimol M."/>
            <person name="Almeida L.G."/>
            <person name="Vasconcelos A.T."/>
            <person name="Perreira-Neves A."/>
            <person name="Rosa I.A."/>
            <person name="Tasca T."/>
            <person name="Bogo M.R."/>
            <person name="de Souza W."/>
        </authorList>
    </citation>
    <scope>NUCLEOTIDE SEQUENCE [LARGE SCALE GENOMIC DNA]</scope>
    <source>
        <strain evidence="5">K</strain>
    </source>
</reference>
<evidence type="ECO:0000256" key="3">
    <source>
        <dbReference type="SAM" id="Coils"/>
    </source>
</evidence>
<keyword evidence="6" id="KW-1185">Reference proteome</keyword>
<dbReference type="GO" id="GO:0003779">
    <property type="term" value="F:actin binding"/>
    <property type="evidence" value="ECO:0007669"/>
    <property type="project" value="InterPro"/>
</dbReference>
<proteinExistence type="predicted"/>
<gene>
    <name evidence="5" type="ORF">TRFO_08008</name>
</gene>
<dbReference type="InterPro" id="IPR016024">
    <property type="entry name" value="ARM-type_fold"/>
</dbReference>
<dbReference type="EMBL" id="MLAK01000960">
    <property type="protein sequence ID" value="OHT00338.1"/>
    <property type="molecule type" value="Genomic_DNA"/>
</dbReference>
<organism evidence="5 6">
    <name type="scientific">Tritrichomonas foetus</name>
    <dbReference type="NCBI Taxonomy" id="1144522"/>
    <lineage>
        <taxon>Eukaryota</taxon>
        <taxon>Metamonada</taxon>
        <taxon>Parabasalia</taxon>
        <taxon>Tritrichomonadida</taxon>
        <taxon>Tritrichomonadidae</taxon>
        <taxon>Tritrichomonas</taxon>
    </lineage>
</organism>
<feature type="coiled-coil region" evidence="3">
    <location>
        <begin position="1623"/>
        <end position="1650"/>
    </location>
</feature>
<name>A0A1J4JNP3_9EUKA</name>
<dbReference type="RefSeq" id="XP_068353474.1">
    <property type="nucleotide sequence ID" value="XM_068494042.1"/>
</dbReference>
<protein>
    <recommendedName>
        <fullName evidence="4">I/LWEQ domain-containing protein</fullName>
    </recommendedName>
</protein>
<dbReference type="SUPFAM" id="SSF48371">
    <property type="entry name" value="ARM repeat"/>
    <property type="match status" value="1"/>
</dbReference>
<dbReference type="Pfam" id="PF01608">
    <property type="entry name" value="I_LWEQ"/>
    <property type="match status" value="1"/>
</dbReference>
<dbReference type="InterPro" id="IPR002558">
    <property type="entry name" value="ILWEQ_dom"/>
</dbReference>
<comment type="subcellular location">
    <subcellularLocation>
        <location evidence="1">Cytoplasm</location>
    </subcellularLocation>
</comment>
<evidence type="ECO:0000313" key="6">
    <source>
        <dbReference type="Proteomes" id="UP000179807"/>
    </source>
</evidence>